<dbReference type="Pfam" id="PF05076">
    <property type="entry name" value="SUFU"/>
    <property type="match status" value="1"/>
</dbReference>
<accession>A0ABR8R7W8</accession>
<dbReference type="PANTHER" id="PTHR10928">
    <property type="entry name" value="SUPPRESSOR OF FUSED"/>
    <property type="match status" value="1"/>
</dbReference>
<dbReference type="InterPro" id="IPR007768">
    <property type="entry name" value="Suppressor_of_fused"/>
</dbReference>
<dbReference type="InterPro" id="IPR020941">
    <property type="entry name" value="SUFU-like_domain"/>
</dbReference>
<evidence type="ECO:0000313" key="2">
    <source>
        <dbReference type="EMBL" id="MBD7943898.1"/>
    </source>
</evidence>
<dbReference type="Proteomes" id="UP000640786">
    <property type="component" value="Unassembled WGS sequence"/>
</dbReference>
<gene>
    <name evidence="2" type="ORF">H9650_07170</name>
</gene>
<keyword evidence="3" id="KW-1185">Reference proteome</keyword>
<sequence length="219" mass="24851">MNLEEYKKRAAKQGDWSPGWDAIDVVFDQLYPNQEPAHFGTNLHSRVMFGGDEYIDGYSIYQSPNGYKHIVTYGMTELYVDEQAVGGEWSGWGYEMTIKLSEEETEDCLWAISMLSNLARYTNTQKRPFEPLQYVAGNGGSLHIGVESAITALLIVEDTEILGIDSIHGRVDFIQLVGITQRELDMLIKDPTNAEILVEKMKKENPNLVTDMNRNKSYI</sequence>
<proteinExistence type="predicted"/>
<dbReference type="RefSeq" id="WP_191696873.1">
    <property type="nucleotide sequence ID" value="NZ_JACSQO010000002.1"/>
</dbReference>
<evidence type="ECO:0000259" key="1">
    <source>
        <dbReference type="Pfam" id="PF05076"/>
    </source>
</evidence>
<evidence type="ECO:0000313" key="3">
    <source>
        <dbReference type="Proteomes" id="UP000640786"/>
    </source>
</evidence>
<protein>
    <submittedName>
        <fullName evidence="2">Suppressor of fused domain protein</fullName>
    </submittedName>
</protein>
<organism evidence="2 3">
    <name type="scientific">Psychrobacillus faecigallinarum</name>
    <dbReference type="NCBI Taxonomy" id="2762235"/>
    <lineage>
        <taxon>Bacteria</taxon>
        <taxon>Bacillati</taxon>
        <taxon>Bacillota</taxon>
        <taxon>Bacilli</taxon>
        <taxon>Bacillales</taxon>
        <taxon>Bacillaceae</taxon>
        <taxon>Psychrobacillus</taxon>
    </lineage>
</organism>
<dbReference type="SUPFAM" id="SSF103359">
    <property type="entry name" value="Suppressor of Fused, N-terminal domain"/>
    <property type="match status" value="1"/>
</dbReference>
<reference evidence="2 3" key="1">
    <citation type="submission" date="2020-08" db="EMBL/GenBank/DDBJ databases">
        <title>A Genomic Blueprint of the Chicken Gut Microbiome.</title>
        <authorList>
            <person name="Gilroy R."/>
            <person name="Ravi A."/>
            <person name="Getino M."/>
            <person name="Pursley I."/>
            <person name="Horton D.L."/>
            <person name="Alikhan N.-F."/>
            <person name="Baker D."/>
            <person name="Gharbi K."/>
            <person name="Hall N."/>
            <person name="Watson M."/>
            <person name="Adriaenssens E.M."/>
            <person name="Foster-Nyarko E."/>
            <person name="Jarju S."/>
            <person name="Secka A."/>
            <person name="Antonio M."/>
            <person name="Oren A."/>
            <person name="Chaudhuri R."/>
            <person name="La Ragione R.M."/>
            <person name="Hildebrand F."/>
            <person name="Pallen M.J."/>
        </authorList>
    </citation>
    <scope>NUCLEOTIDE SEQUENCE [LARGE SCALE GENOMIC DNA]</scope>
    <source>
        <strain evidence="2 3">Sa2BUA9</strain>
    </source>
</reference>
<feature type="domain" description="Suppressor of fused-like" evidence="1">
    <location>
        <begin position="52"/>
        <end position="214"/>
    </location>
</feature>
<name>A0ABR8R7W8_9BACI</name>
<dbReference type="EMBL" id="JACSQO010000002">
    <property type="protein sequence ID" value="MBD7943898.1"/>
    <property type="molecule type" value="Genomic_DNA"/>
</dbReference>
<dbReference type="PANTHER" id="PTHR10928:SF2">
    <property type="entry name" value="SUPPRESSOR OF FUSED HOMOLOG"/>
    <property type="match status" value="1"/>
</dbReference>
<comment type="caution">
    <text evidence="2">The sequence shown here is derived from an EMBL/GenBank/DDBJ whole genome shotgun (WGS) entry which is preliminary data.</text>
</comment>
<dbReference type="InterPro" id="IPR037181">
    <property type="entry name" value="SUFU_N"/>
</dbReference>